<gene>
    <name evidence="2" type="ORF">Scep_019775</name>
</gene>
<reference evidence="2 3" key="1">
    <citation type="submission" date="2024-01" db="EMBL/GenBank/DDBJ databases">
        <title>Genome assemblies of Stephania.</title>
        <authorList>
            <person name="Yang L."/>
        </authorList>
    </citation>
    <scope>NUCLEOTIDE SEQUENCE [LARGE SCALE GENOMIC DNA]</scope>
    <source>
        <strain evidence="2">JXDWG</strain>
        <tissue evidence="2">Leaf</tissue>
    </source>
</reference>
<name>A0AAP0NQ58_9MAGN</name>
<sequence>MASGGAASVPITMDFEWRGKAVVEDLGVENGYLVVVVGRRAIEADRTARWVGDRGGRTARWVGARDGWGIGVGDRRWRWVEAETILLPEAEMGGGPGAELLLFRVVIVVVVTQGGRRADGEEVEVASSDSGRQLPTIGRRSSTMEARTDSVEGYKAARSRHRAKCGRRPLTQREASKDRRRRRFAAAAVHSTTTMRRPHVNVSTTGRIRTTEGDGRPILLAPDGEMDAEAIAGEKKMKGEVKEDGRGFKGLEYV</sequence>
<dbReference type="AlphaFoldDB" id="A0AAP0NQ58"/>
<protein>
    <submittedName>
        <fullName evidence="2">Uncharacterized protein</fullName>
    </submittedName>
</protein>
<dbReference type="EMBL" id="JBBNAG010000008">
    <property type="protein sequence ID" value="KAK9112256.1"/>
    <property type="molecule type" value="Genomic_DNA"/>
</dbReference>
<feature type="region of interest" description="Disordered" evidence="1">
    <location>
        <begin position="126"/>
        <end position="151"/>
    </location>
</feature>
<proteinExistence type="predicted"/>
<organism evidence="2 3">
    <name type="scientific">Stephania cephalantha</name>
    <dbReference type="NCBI Taxonomy" id="152367"/>
    <lineage>
        <taxon>Eukaryota</taxon>
        <taxon>Viridiplantae</taxon>
        <taxon>Streptophyta</taxon>
        <taxon>Embryophyta</taxon>
        <taxon>Tracheophyta</taxon>
        <taxon>Spermatophyta</taxon>
        <taxon>Magnoliopsida</taxon>
        <taxon>Ranunculales</taxon>
        <taxon>Menispermaceae</taxon>
        <taxon>Menispermoideae</taxon>
        <taxon>Cissampelideae</taxon>
        <taxon>Stephania</taxon>
    </lineage>
</organism>
<keyword evidence="3" id="KW-1185">Reference proteome</keyword>
<accession>A0AAP0NQ58</accession>
<evidence type="ECO:0000256" key="1">
    <source>
        <dbReference type="SAM" id="MobiDB-lite"/>
    </source>
</evidence>
<dbReference type="Proteomes" id="UP001419268">
    <property type="component" value="Unassembled WGS sequence"/>
</dbReference>
<evidence type="ECO:0000313" key="3">
    <source>
        <dbReference type="Proteomes" id="UP001419268"/>
    </source>
</evidence>
<feature type="compositionally biased region" description="Polar residues" evidence="1">
    <location>
        <begin position="127"/>
        <end position="145"/>
    </location>
</feature>
<evidence type="ECO:0000313" key="2">
    <source>
        <dbReference type="EMBL" id="KAK9112256.1"/>
    </source>
</evidence>
<comment type="caution">
    <text evidence="2">The sequence shown here is derived from an EMBL/GenBank/DDBJ whole genome shotgun (WGS) entry which is preliminary data.</text>
</comment>